<dbReference type="SUPFAM" id="SSF53098">
    <property type="entry name" value="Ribonuclease H-like"/>
    <property type="match status" value="1"/>
</dbReference>
<dbReference type="EMBL" id="SSTD01009294">
    <property type="protein sequence ID" value="TYK14368.1"/>
    <property type="molecule type" value="Genomic_DNA"/>
</dbReference>
<evidence type="ECO:0000313" key="5">
    <source>
        <dbReference type="Proteomes" id="UP000321947"/>
    </source>
</evidence>
<dbReference type="Pfam" id="PF05699">
    <property type="entry name" value="Dimer_Tnp_hAT"/>
    <property type="match status" value="1"/>
</dbReference>
<dbReference type="PANTHER" id="PTHR23272">
    <property type="entry name" value="BED FINGER-RELATED"/>
    <property type="match status" value="1"/>
</dbReference>
<dbReference type="Proteomes" id="UP000321393">
    <property type="component" value="Unassembled WGS sequence"/>
</dbReference>
<dbReference type="Proteomes" id="UP000321947">
    <property type="component" value="Unassembled WGS sequence"/>
</dbReference>
<dbReference type="InterPro" id="IPR012337">
    <property type="entry name" value="RNaseH-like_sf"/>
</dbReference>
<organism evidence="2 4">
    <name type="scientific">Cucumis melo var. makuwa</name>
    <name type="common">Oriental melon</name>
    <dbReference type="NCBI Taxonomy" id="1194695"/>
    <lineage>
        <taxon>Eukaryota</taxon>
        <taxon>Viridiplantae</taxon>
        <taxon>Streptophyta</taxon>
        <taxon>Embryophyta</taxon>
        <taxon>Tracheophyta</taxon>
        <taxon>Spermatophyta</taxon>
        <taxon>Magnoliopsida</taxon>
        <taxon>eudicotyledons</taxon>
        <taxon>Gunneridae</taxon>
        <taxon>Pentapetalae</taxon>
        <taxon>rosids</taxon>
        <taxon>fabids</taxon>
        <taxon>Cucurbitales</taxon>
        <taxon>Cucurbitaceae</taxon>
        <taxon>Benincaseae</taxon>
        <taxon>Cucumis</taxon>
    </lineage>
</organism>
<name>A0A5A7SQ32_CUCMM</name>
<dbReference type="AlphaFoldDB" id="A0A5A7SQ32"/>
<comment type="caution">
    <text evidence="2">The sequence shown here is derived from an EMBL/GenBank/DDBJ whole genome shotgun (WGS) entry which is preliminary data.</text>
</comment>
<dbReference type="PANTHER" id="PTHR23272:SF161">
    <property type="entry name" value="ZINC FINGER BED DOMAIN-CONTAINING PROTEIN RICESLEEPER 1-LIKE"/>
    <property type="match status" value="1"/>
</dbReference>
<proteinExistence type="predicted"/>
<dbReference type="OrthoDB" id="1301613at2759"/>
<reference evidence="4 5" key="1">
    <citation type="submission" date="2019-08" db="EMBL/GenBank/DDBJ databases">
        <title>Draft genome sequences of two oriental melons (Cucumis melo L. var makuwa).</title>
        <authorList>
            <person name="Kwon S.-Y."/>
        </authorList>
    </citation>
    <scope>NUCLEOTIDE SEQUENCE [LARGE SCALE GENOMIC DNA]</scope>
    <source>
        <strain evidence="5">cv. Chang Bougi</strain>
        <strain evidence="4">cv. SW 3</strain>
        <tissue evidence="2">Leaf</tissue>
    </source>
</reference>
<protein>
    <submittedName>
        <fullName evidence="2">Transposase</fullName>
    </submittedName>
</protein>
<evidence type="ECO:0000313" key="4">
    <source>
        <dbReference type="Proteomes" id="UP000321393"/>
    </source>
</evidence>
<feature type="domain" description="HAT C-terminal dimerisation" evidence="1">
    <location>
        <begin position="55"/>
        <end position="133"/>
    </location>
</feature>
<accession>A0A5A7SQ32</accession>
<dbReference type="InterPro" id="IPR008906">
    <property type="entry name" value="HATC_C_dom"/>
</dbReference>
<evidence type="ECO:0000313" key="2">
    <source>
        <dbReference type="EMBL" id="KAA0032126.1"/>
    </source>
</evidence>
<evidence type="ECO:0000313" key="3">
    <source>
        <dbReference type="EMBL" id="TYK14368.1"/>
    </source>
</evidence>
<dbReference type="EMBL" id="SSTE01021821">
    <property type="protein sequence ID" value="KAA0032126.1"/>
    <property type="molecule type" value="Genomic_DNA"/>
</dbReference>
<evidence type="ECO:0000259" key="1">
    <source>
        <dbReference type="Pfam" id="PF05699"/>
    </source>
</evidence>
<sequence length="179" mass="20594">MGNVVEQCCRRLFHEYSITRSGTGSRQGYFVYNTIVEEFEEDATTPFEQGSSKIDIYLLEANVRIDFDILQWWKMNNDRFEVLGHMGRDILAIPVSTVVSESAFSTRGRVVDSSRCSLAPKTVEALICTQNWLNSNPIDLQIQHELEEVSKFEEGFQVVMENEKELEDLPDFDKLLITD</sequence>
<gene>
    <name evidence="3" type="ORF">E5676_scaffold186G00020</name>
    <name evidence="2" type="ORF">E6C27_scaffold452G00280</name>
</gene>
<dbReference type="GO" id="GO:0046983">
    <property type="term" value="F:protein dimerization activity"/>
    <property type="evidence" value="ECO:0007669"/>
    <property type="project" value="InterPro"/>
</dbReference>